<proteinExistence type="predicted"/>
<gene>
    <name evidence="1" type="ORF">QU38_02355</name>
</gene>
<reference evidence="1 2" key="1">
    <citation type="submission" date="2015-01" db="EMBL/GenBank/DDBJ databases">
        <title>Characterization of Swiss Staphylococcus aureus strains involved in food poisoning.</title>
        <authorList>
            <person name="Crovadore J."/>
            <person name="Chablais R."/>
            <person name="Tonacini J."/>
            <person name="Schnyder B."/>
            <person name="Lefort F."/>
        </authorList>
    </citation>
    <scope>NUCLEOTIDE SEQUENCE [LARGE SCALE GENOMIC DNA]</scope>
    <source>
        <strain evidence="1 2">SA-120</strain>
    </source>
</reference>
<feature type="non-terminal residue" evidence="1">
    <location>
        <position position="173"/>
    </location>
</feature>
<protein>
    <submittedName>
        <fullName evidence="1">Uncharacterized protein</fullName>
    </submittedName>
</protein>
<comment type="caution">
    <text evidence="1">The sequence shown here is derived from an EMBL/GenBank/DDBJ whole genome shotgun (WGS) entry which is preliminary data.</text>
</comment>
<dbReference type="AlphaFoldDB" id="A0AA40JPQ6"/>
<sequence>AHCLVEAGQGEGVHAVAQQLAQDLHRLRITPLLARDRIEPHGSGIGVQRALHPDRAGFFVEMLDRAARMGDLVRTHRGIADKDQLIVMPIFVEDVPGGRALLEAAAIVLPHALVQAIVEVEELQVLELAGRRGEQLLAKLDERIHRSADVEEEQQLHGIVPLGAHVHVEPALF</sequence>
<evidence type="ECO:0000313" key="1">
    <source>
        <dbReference type="EMBL" id="KIU01265.1"/>
    </source>
</evidence>
<feature type="non-terminal residue" evidence="1">
    <location>
        <position position="1"/>
    </location>
</feature>
<organism evidence="1 2">
    <name type="scientific">Staphylococcus aureus</name>
    <dbReference type="NCBI Taxonomy" id="1280"/>
    <lineage>
        <taxon>Bacteria</taxon>
        <taxon>Bacillati</taxon>
        <taxon>Bacillota</taxon>
        <taxon>Bacilli</taxon>
        <taxon>Bacillales</taxon>
        <taxon>Staphylococcaceae</taxon>
        <taxon>Staphylococcus</taxon>
    </lineage>
</organism>
<dbReference type="EMBL" id="JXIG01000503">
    <property type="protein sequence ID" value="KIU01265.1"/>
    <property type="molecule type" value="Genomic_DNA"/>
</dbReference>
<name>A0AA40JPQ6_STAAU</name>
<dbReference type="Proteomes" id="UP000032274">
    <property type="component" value="Unassembled WGS sequence"/>
</dbReference>
<evidence type="ECO:0000313" key="2">
    <source>
        <dbReference type="Proteomes" id="UP000032274"/>
    </source>
</evidence>
<accession>A0AA40JPQ6</accession>